<organism evidence="10">
    <name type="scientific">freshwater metagenome</name>
    <dbReference type="NCBI Taxonomy" id="449393"/>
    <lineage>
        <taxon>unclassified sequences</taxon>
        <taxon>metagenomes</taxon>
        <taxon>ecological metagenomes</taxon>
    </lineage>
</organism>
<dbReference type="EMBL" id="CAFBMH010000032">
    <property type="protein sequence ID" value="CAB4905551.1"/>
    <property type="molecule type" value="Genomic_DNA"/>
</dbReference>
<name>A0A6J6VC09_9ZZZZ</name>
<protein>
    <submittedName>
        <fullName evidence="10">Unannotated protein</fullName>
    </submittedName>
</protein>
<evidence type="ECO:0000256" key="4">
    <source>
        <dbReference type="ARBA" id="ARBA00022827"/>
    </source>
</evidence>
<sequence length="403" mass="44294">MSADRDRVSALVDELLDTHDPSTTTPAEFWGAQFDLGLAWVQFPVGFGGLGVAPALQEVVAERLDAASVPRNDLINFVGLGTAAPAIVGFGSDEHKRRYLRPLFTCDEVWCQLFSEPNAGSDLGNLGTSAVRDGDEWVVNGHKVWTTLAHVSSYGILVARTHPELPKHRGLTFFLVDMRTPGVEVRPLRQISGEAEFNEVLFTDARIPDSMRVGEPGEGWRVTIGALMHERSHNADLAKRPRGMGPVAHAVRLWQDMGMTDPARRDELMRIWIEAEVIRLTSIRAEQLRKSGTPGPEGSTGKLATGILPQRVFEFCMSLLGPAGMVISDYEMRQPDRMFEGNMGDGTENIEIVKAFLNSRSATIGGGTTEIQKNTMAERVLGLPKELRPDRDVPWSSDSAPVR</sequence>
<dbReference type="SUPFAM" id="SSF47203">
    <property type="entry name" value="Acyl-CoA dehydrogenase C-terminal domain-like"/>
    <property type="match status" value="1"/>
</dbReference>
<dbReference type="Gene3D" id="1.10.540.10">
    <property type="entry name" value="Acyl-CoA dehydrogenase/oxidase, N-terminal domain"/>
    <property type="match status" value="1"/>
</dbReference>
<comment type="similarity">
    <text evidence="2">Belongs to the acyl-CoA dehydrogenase family.</text>
</comment>
<dbReference type="Gene3D" id="2.40.110.10">
    <property type="entry name" value="Butyryl-CoA Dehydrogenase, subunit A, domain 2"/>
    <property type="match status" value="1"/>
</dbReference>
<feature type="domain" description="Acyl-CoA dehydrogenase/oxidase C-terminal" evidence="7">
    <location>
        <begin position="217"/>
        <end position="381"/>
    </location>
</feature>
<dbReference type="InterPro" id="IPR009075">
    <property type="entry name" value="AcylCo_DH/oxidase_C"/>
</dbReference>
<dbReference type="InterPro" id="IPR006091">
    <property type="entry name" value="Acyl-CoA_Oxase/DH_mid-dom"/>
</dbReference>
<evidence type="ECO:0000259" key="9">
    <source>
        <dbReference type="Pfam" id="PF02771"/>
    </source>
</evidence>
<evidence type="ECO:0000259" key="8">
    <source>
        <dbReference type="Pfam" id="PF02770"/>
    </source>
</evidence>
<evidence type="ECO:0000256" key="6">
    <source>
        <dbReference type="SAM" id="MobiDB-lite"/>
    </source>
</evidence>
<dbReference type="InterPro" id="IPR013786">
    <property type="entry name" value="AcylCoA_DH/ox_N"/>
</dbReference>
<dbReference type="AlphaFoldDB" id="A0A6J6VC09"/>
<dbReference type="FunFam" id="2.40.110.10:FF:000011">
    <property type="entry name" value="Acyl-CoA dehydrogenase FadE34"/>
    <property type="match status" value="1"/>
</dbReference>
<keyword evidence="3" id="KW-0285">Flavoprotein</keyword>
<dbReference type="Pfam" id="PF02770">
    <property type="entry name" value="Acyl-CoA_dh_M"/>
    <property type="match status" value="1"/>
</dbReference>
<dbReference type="PANTHER" id="PTHR43292">
    <property type="entry name" value="ACYL-COA DEHYDROGENASE"/>
    <property type="match status" value="1"/>
</dbReference>
<gene>
    <name evidence="10" type="ORF">UFOPK2754_03036</name>
    <name evidence="11" type="ORF">UFOPK3543_01114</name>
</gene>
<dbReference type="InterPro" id="IPR046373">
    <property type="entry name" value="Acyl-CoA_Oxase/DH_mid-dom_sf"/>
</dbReference>
<evidence type="ECO:0000259" key="7">
    <source>
        <dbReference type="Pfam" id="PF00441"/>
    </source>
</evidence>
<dbReference type="GO" id="GO:0005886">
    <property type="term" value="C:plasma membrane"/>
    <property type="evidence" value="ECO:0007669"/>
    <property type="project" value="TreeGrafter"/>
</dbReference>
<evidence type="ECO:0000256" key="3">
    <source>
        <dbReference type="ARBA" id="ARBA00022630"/>
    </source>
</evidence>
<feature type="domain" description="Acyl-CoA oxidase/dehydrogenase middle" evidence="8">
    <location>
        <begin position="111"/>
        <end position="203"/>
    </location>
</feature>
<dbReference type="Pfam" id="PF02771">
    <property type="entry name" value="Acyl-CoA_dh_N"/>
    <property type="match status" value="1"/>
</dbReference>
<evidence type="ECO:0000256" key="2">
    <source>
        <dbReference type="ARBA" id="ARBA00009347"/>
    </source>
</evidence>
<evidence type="ECO:0000313" key="11">
    <source>
        <dbReference type="EMBL" id="CAB4905551.1"/>
    </source>
</evidence>
<accession>A0A6J6VC09</accession>
<evidence type="ECO:0000256" key="1">
    <source>
        <dbReference type="ARBA" id="ARBA00001974"/>
    </source>
</evidence>
<evidence type="ECO:0000256" key="5">
    <source>
        <dbReference type="ARBA" id="ARBA00023002"/>
    </source>
</evidence>
<evidence type="ECO:0000313" key="10">
    <source>
        <dbReference type="EMBL" id="CAB4769851.1"/>
    </source>
</evidence>
<feature type="domain" description="Acyl-CoA dehydrogenase/oxidase N-terminal" evidence="9">
    <location>
        <begin position="15"/>
        <end position="105"/>
    </location>
</feature>
<reference evidence="10" key="1">
    <citation type="submission" date="2020-05" db="EMBL/GenBank/DDBJ databases">
        <authorList>
            <person name="Chiriac C."/>
            <person name="Salcher M."/>
            <person name="Ghai R."/>
            <person name="Kavagutti S V."/>
        </authorList>
    </citation>
    <scope>NUCLEOTIDE SEQUENCE</scope>
</reference>
<dbReference type="SUPFAM" id="SSF56645">
    <property type="entry name" value="Acyl-CoA dehydrogenase NM domain-like"/>
    <property type="match status" value="1"/>
</dbReference>
<proteinExistence type="inferred from homology"/>
<dbReference type="InterPro" id="IPR009100">
    <property type="entry name" value="AcylCoA_DH/oxidase_NM_dom_sf"/>
</dbReference>
<dbReference type="EMBL" id="CAEZYR010000174">
    <property type="protein sequence ID" value="CAB4769851.1"/>
    <property type="molecule type" value="Genomic_DNA"/>
</dbReference>
<dbReference type="InterPro" id="IPR036250">
    <property type="entry name" value="AcylCo_DH-like_C"/>
</dbReference>
<dbReference type="Gene3D" id="1.20.140.10">
    <property type="entry name" value="Butyryl-CoA Dehydrogenase, subunit A, domain 3"/>
    <property type="match status" value="1"/>
</dbReference>
<keyword evidence="5" id="KW-0560">Oxidoreductase</keyword>
<comment type="cofactor">
    <cofactor evidence="1">
        <name>FAD</name>
        <dbReference type="ChEBI" id="CHEBI:57692"/>
    </cofactor>
</comment>
<keyword evidence="4" id="KW-0274">FAD</keyword>
<dbReference type="InterPro" id="IPR052161">
    <property type="entry name" value="Mycobact_Acyl-CoA_DH"/>
</dbReference>
<feature type="region of interest" description="Disordered" evidence="6">
    <location>
        <begin position="384"/>
        <end position="403"/>
    </location>
</feature>
<dbReference type="PANTHER" id="PTHR43292:SF4">
    <property type="entry name" value="ACYL-COA DEHYDROGENASE FADE34"/>
    <property type="match status" value="1"/>
</dbReference>
<dbReference type="GO" id="GO:0050660">
    <property type="term" value="F:flavin adenine dinucleotide binding"/>
    <property type="evidence" value="ECO:0007669"/>
    <property type="project" value="InterPro"/>
</dbReference>
<dbReference type="GO" id="GO:0016627">
    <property type="term" value="F:oxidoreductase activity, acting on the CH-CH group of donors"/>
    <property type="evidence" value="ECO:0007669"/>
    <property type="project" value="InterPro"/>
</dbReference>
<dbReference type="InterPro" id="IPR037069">
    <property type="entry name" value="AcylCoA_DH/ox_N_sf"/>
</dbReference>
<dbReference type="Pfam" id="PF00441">
    <property type="entry name" value="Acyl-CoA_dh_1"/>
    <property type="match status" value="1"/>
</dbReference>